<evidence type="ECO:0000313" key="7">
    <source>
        <dbReference type="Proteomes" id="UP001203284"/>
    </source>
</evidence>
<reference evidence="6 7" key="1">
    <citation type="submission" date="2022-04" db="EMBL/GenBank/DDBJ databases">
        <authorList>
            <person name="Grouzdev D.S."/>
            <person name="Pantiukh K.S."/>
            <person name="Krutkina M.S."/>
        </authorList>
    </citation>
    <scope>NUCLEOTIDE SEQUENCE [LARGE SCALE GENOMIC DNA]</scope>
    <source>
        <strain evidence="6 7">6x-1</strain>
    </source>
</reference>
<dbReference type="Gene3D" id="1.10.10.10">
    <property type="entry name" value="Winged helix-like DNA-binding domain superfamily/Winged helix DNA-binding domain"/>
    <property type="match status" value="1"/>
</dbReference>
<evidence type="ECO:0000259" key="5">
    <source>
        <dbReference type="PROSITE" id="PS50949"/>
    </source>
</evidence>
<dbReference type="PANTHER" id="PTHR43537:SF39">
    <property type="entry name" value="HTH-TYPE TRANSCRIPTIONAL REGULATOR MCBR"/>
    <property type="match status" value="1"/>
</dbReference>
<dbReference type="PANTHER" id="PTHR43537">
    <property type="entry name" value="TRANSCRIPTIONAL REGULATOR, GNTR FAMILY"/>
    <property type="match status" value="1"/>
</dbReference>
<keyword evidence="7" id="KW-1185">Reference proteome</keyword>
<dbReference type="Proteomes" id="UP001203284">
    <property type="component" value="Unassembled WGS sequence"/>
</dbReference>
<dbReference type="CDD" id="cd07377">
    <property type="entry name" value="WHTH_GntR"/>
    <property type="match status" value="1"/>
</dbReference>
<sequence>MSERGEVSTLLFGVITDSSAARDDALDEHSTPFEDGEHEGPELAPVQREVLHEQIYGLLKRNLMVGRFVPGQKLPLRSLAKSLGTSLMPVRDALQRLESMGCLASTPLRTMVVPKYTQKELDDIRSLRMLLEGRAAEAAAVHRSDEHLARLEQHCIAIETSAQTADLDLFLEANYNFHMTIADASGICFIGSLLEPLWMRIGPSVRRSKPGQDHIRKAVGFHQSALRAIAAKDAGNARRVICEDILECNR</sequence>
<accession>A0ABT0DD78</accession>
<dbReference type="InterPro" id="IPR000524">
    <property type="entry name" value="Tscrpt_reg_HTH_GntR"/>
</dbReference>
<dbReference type="SUPFAM" id="SSF48008">
    <property type="entry name" value="GntR ligand-binding domain-like"/>
    <property type="match status" value="1"/>
</dbReference>
<dbReference type="InterPro" id="IPR036390">
    <property type="entry name" value="WH_DNA-bd_sf"/>
</dbReference>
<dbReference type="SUPFAM" id="SSF46785">
    <property type="entry name" value="Winged helix' DNA-binding domain"/>
    <property type="match status" value="1"/>
</dbReference>
<dbReference type="InterPro" id="IPR036388">
    <property type="entry name" value="WH-like_DNA-bd_sf"/>
</dbReference>
<evidence type="ECO:0000256" key="1">
    <source>
        <dbReference type="ARBA" id="ARBA00023015"/>
    </source>
</evidence>
<dbReference type="Pfam" id="PF07729">
    <property type="entry name" value="FCD"/>
    <property type="match status" value="1"/>
</dbReference>
<dbReference type="PROSITE" id="PS50949">
    <property type="entry name" value="HTH_GNTR"/>
    <property type="match status" value="1"/>
</dbReference>
<keyword evidence="1" id="KW-0805">Transcription regulation</keyword>
<dbReference type="Pfam" id="PF00392">
    <property type="entry name" value="GntR"/>
    <property type="match status" value="1"/>
</dbReference>
<dbReference type="SMART" id="SM00895">
    <property type="entry name" value="FCD"/>
    <property type="match status" value="1"/>
</dbReference>
<organism evidence="6 7">
    <name type="scientific">Ancylobacter crimeensis</name>
    <dbReference type="NCBI Taxonomy" id="2579147"/>
    <lineage>
        <taxon>Bacteria</taxon>
        <taxon>Pseudomonadati</taxon>
        <taxon>Pseudomonadota</taxon>
        <taxon>Alphaproteobacteria</taxon>
        <taxon>Hyphomicrobiales</taxon>
        <taxon>Xanthobacteraceae</taxon>
        <taxon>Ancylobacter</taxon>
    </lineage>
</organism>
<evidence type="ECO:0000256" key="3">
    <source>
        <dbReference type="ARBA" id="ARBA00023163"/>
    </source>
</evidence>
<keyword evidence="3" id="KW-0804">Transcription</keyword>
<feature type="domain" description="HTH gntR-type" evidence="5">
    <location>
        <begin position="49"/>
        <end position="116"/>
    </location>
</feature>
<dbReference type="InterPro" id="IPR011711">
    <property type="entry name" value="GntR_C"/>
</dbReference>
<gene>
    <name evidence="6" type="ORF">MWN34_13475</name>
</gene>
<feature type="compositionally biased region" description="Basic and acidic residues" evidence="4">
    <location>
        <begin position="22"/>
        <end position="32"/>
    </location>
</feature>
<name>A0ABT0DD78_9HYPH</name>
<dbReference type="InterPro" id="IPR008920">
    <property type="entry name" value="TF_FadR/GntR_C"/>
</dbReference>
<dbReference type="RefSeq" id="WP_247029816.1">
    <property type="nucleotide sequence ID" value="NZ_JALKCH010000008.1"/>
</dbReference>
<evidence type="ECO:0000256" key="4">
    <source>
        <dbReference type="SAM" id="MobiDB-lite"/>
    </source>
</evidence>
<dbReference type="SMART" id="SM00345">
    <property type="entry name" value="HTH_GNTR"/>
    <property type="match status" value="1"/>
</dbReference>
<proteinExistence type="predicted"/>
<dbReference type="EMBL" id="JALKCH010000008">
    <property type="protein sequence ID" value="MCK0197918.1"/>
    <property type="molecule type" value="Genomic_DNA"/>
</dbReference>
<protein>
    <submittedName>
        <fullName evidence="6">GntR family transcriptional regulator</fullName>
    </submittedName>
</protein>
<evidence type="ECO:0000313" key="6">
    <source>
        <dbReference type="EMBL" id="MCK0197918.1"/>
    </source>
</evidence>
<evidence type="ECO:0000256" key="2">
    <source>
        <dbReference type="ARBA" id="ARBA00023125"/>
    </source>
</evidence>
<keyword evidence="2" id="KW-0238">DNA-binding</keyword>
<dbReference type="Gene3D" id="1.20.120.530">
    <property type="entry name" value="GntR ligand-binding domain-like"/>
    <property type="match status" value="1"/>
</dbReference>
<comment type="caution">
    <text evidence="6">The sequence shown here is derived from an EMBL/GenBank/DDBJ whole genome shotgun (WGS) entry which is preliminary data.</text>
</comment>
<feature type="region of interest" description="Disordered" evidence="4">
    <location>
        <begin position="22"/>
        <end position="43"/>
    </location>
</feature>